<keyword evidence="2" id="KW-1185">Reference proteome</keyword>
<evidence type="ECO:0000313" key="2">
    <source>
        <dbReference type="Proteomes" id="UP001168821"/>
    </source>
</evidence>
<protein>
    <submittedName>
        <fullName evidence="1">Uncharacterized protein</fullName>
    </submittedName>
</protein>
<evidence type="ECO:0000313" key="1">
    <source>
        <dbReference type="EMBL" id="KAJ3652277.1"/>
    </source>
</evidence>
<gene>
    <name evidence="1" type="ORF">Zmor_018256</name>
</gene>
<comment type="caution">
    <text evidence="1">The sequence shown here is derived from an EMBL/GenBank/DDBJ whole genome shotgun (WGS) entry which is preliminary data.</text>
</comment>
<dbReference type="Proteomes" id="UP001168821">
    <property type="component" value="Unassembled WGS sequence"/>
</dbReference>
<sequence>MDLTRLHFSHYLDCSQRWFAFKLPSGPSRKVAATAYRVVLEHPSFSEHRLAVVTGDESPIFVTYSRKPIGVVPGRYCPLLSSDRPNQKLQRCLCCTS</sequence>
<organism evidence="1 2">
    <name type="scientific">Zophobas morio</name>
    <dbReference type="NCBI Taxonomy" id="2755281"/>
    <lineage>
        <taxon>Eukaryota</taxon>
        <taxon>Metazoa</taxon>
        <taxon>Ecdysozoa</taxon>
        <taxon>Arthropoda</taxon>
        <taxon>Hexapoda</taxon>
        <taxon>Insecta</taxon>
        <taxon>Pterygota</taxon>
        <taxon>Neoptera</taxon>
        <taxon>Endopterygota</taxon>
        <taxon>Coleoptera</taxon>
        <taxon>Polyphaga</taxon>
        <taxon>Cucujiformia</taxon>
        <taxon>Tenebrionidae</taxon>
        <taxon>Zophobas</taxon>
    </lineage>
</organism>
<proteinExistence type="predicted"/>
<dbReference type="EMBL" id="JALNTZ010000005">
    <property type="protein sequence ID" value="KAJ3652277.1"/>
    <property type="molecule type" value="Genomic_DNA"/>
</dbReference>
<dbReference type="AlphaFoldDB" id="A0AA38IA48"/>
<name>A0AA38IA48_9CUCU</name>
<reference evidence="1" key="1">
    <citation type="journal article" date="2023" name="G3 (Bethesda)">
        <title>Whole genome assemblies of Zophobas morio and Tenebrio molitor.</title>
        <authorList>
            <person name="Kaur S."/>
            <person name="Stinson S.A."/>
            <person name="diCenzo G.C."/>
        </authorList>
    </citation>
    <scope>NUCLEOTIDE SEQUENCE</scope>
    <source>
        <strain evidence="1">QUZm001</strain>
    </source>
</reference>
<accession>A0AA38IA48</accession>